<evidence type="ECO:0000256" key="1">
    <source>
        <dbReference type="ARBA" id="ARBA00006485"/>
    </source>
</evidence>
<evidence type="ECO:0000256" key="7">
    <source>
        <dbReference type="ARBA" id="ARBA00022840"/>
    </source>
</evidence>
<evidence type="ECO:0000256" key="16">
    <source>
        <dbReference type="SAM" id="MobiDB-lite"/>
    </source>
</evidence>
<evidence type="ECO:0000313" key="18">
    <source>
        <dbReference type="EMBL" id="KAK7254891.1"/>
    </source>
</evidence>
<dbReference type="SMART" id="SM00220">
    <property type="entry name" value="S_TKc"/>
    <property type="match status" value="1"/>
</dbReference>
<dbReference type="Gene3D" id="3.30.200.20">
    <property type="entry name" value="Phosphorylase Kinase, domain 1"/>
    <property type="match status" value="1"/>
</dbReference>
<dbReference type="InterPro" id="IPR050108">
    <property type="entry name" value="CDK"/>
</dbReference>
<evidence type="ECO:0000313" key="19">
    <source>
        <dbReference type="Proteomes" id="UP001363151"/>
    </source>
</evidence>
<dbReference type="InterPro" id="IPR008271">
    <property type="entry name" value="Ser/Thr_kinase_AS"/>
</dbReference>
<dbReference type="InterPro" id="IPR017441">
    <property type="entry name" value="Protein_kinase_ATP_BS"/>
</dbReference>
<dbReference type="Pfam" id="PF00069">
    <property type="entry name" value="Pkinase"/>
    <property type="match status" value="2"/>
</dbReference>
<accession>A0ABR1GGD2</accession>
<feature type="binding site" evidence="14">
    <location>
        <position position="33"/>
    </location>
    <ligand>
        <name>ATP</name>
        <dbReference type="ChEBI" id="CHEBI:30616"/>
    </ligand>
</feature>
<dbReference type="PROSITE" id="PS00108">
    <property type="entry name" value="PROTEIN_KINASE_ST"/>
    <property type="match status" value="1"/>
</dbReference>
<evidence type="ECO:0000256" key="11">
    <source>
        <dbReference type="ARBA" id="ARBA00042858"/>
    </source>
</evidence>
<evidence type="ECO:0000256" key="4">
    <source>
        <dbReference type="ARBA" id="ARBA00022679"/>
    </source>
</evidence>
<evidence type="ECO:0000256" key="9">
    <source>
        <dbReference type="ARBA" id="ARBA00039612"/>
    </source>
</evidence>
<dbReference type="PANTHER" id="PTHR24056:SF254">
    <property type="entry name" value="CYCLIN-DEPENDENT KINASE 2"/>
    <property type="match status" value="1"/>
</dbReference>
<dbReference type="SUPFAM" id="SSF56112">
    <property type="entry name" value="Protein kinase-like (PK-like)"/>
    <property type="match status" value="1"/>
</dbReference>
<dbReference type="InterPro" id="IPR000719">
    <property type="entry name" value="Prot_kinase_dom"/>
</dbReference>
<evidence type="ECO:0000256" key="12">
    <source>
        <dbReference type="ARBA" id="ARBA00047811"/>
    </source>
</evidence>
<evidence type="ECO:0000256" key="14">
    <source>
        <dbReference type="PROSITE-ProRule" id="PRU10141"/>
    </source>
</evidence>
<feature type="region of interest" description="Disordered" evidence="16">
    <location>
        <begin position="98"/>
        <end position="128"/>
    </location>
</feature>
<keyword evidence="19" id="KW-1185">Reference proteome</keyword>
<dbReference type="Proteomes" id="UP001363151">
    <property type="component" value="Unassembled WGS sequence"/>
</dbReference>
<comment type="caution">
    <text evidence="18">The sequence shown here is derived from an EMBL/GenBank/DDBJ whole genome shotgun (WGS) entry which is preliminary data.</text>
</comment>
<sequence>MEKYEKVEKVGEGTYGVVYKVRNVRTNSILALKKIRLADEEEGVPATAIREISLLKELSHPNIVALHDVVYVNSKLFLAFEFLDQDLKHYMDARAGRGASPRVSDGGPARGRCGGVGGARDVPGKPRHRHRRAGLDMSVCTSFVYQILCGVAFCHERRVLHRDLKPQNLLLDSAGTLKLADFGLARAFSSPRHAYTHEVITLWYRAPEILLGAEHYSTPVDIWSIGCIFCEMASSRPLFPGDSEIDELFRIFRVCGTPGDHVWPGVSQLPNYKAEFPKWHAQRWDCAVPELGPASPSGGAEALDLVACLLTYAPSKRITCRKALDHPFFRPPRLDKHRFAASTSALG</sequence>
<keyword evidence="6 18" id="KW-0418">Kinase</keyword>
<evidence type="ECO:0000256" key="2">
    <source>
        <dbReference type="ARBA" id="ARBA00012425"/>
    </source>
</evidence>
<dbReference type="PANTHER" id="PTHR24056">
    <property type="entry name" value="CELL DIVISION PROTEIN KINASE"/>
    <property type="match status" value="1"/>
</dbReference>
<keyword evidence="7 14" id="KW-0067">ATP-binding</keyword>
<gene>
    <name evidence="18" type="primary">CDC2</name>
    <name evidence="18" type="ORF">SO694_00137031</name>
</gene>
<dbReference type="PROSITE" id="PS50011">
    <property type="entry name" value="PROTEIN_KINASE_DOM"/>
    <property type="match status" value="1"/>
</dbReference>
<dbReference type="PROSITE" id="PS00107">
    <property type="entry name" value="PROTEIN_KINASE_ATP"/>
    <property type="match status" value="1"/>
</dbReference>
<comment type="similarity">
    <text evidence="1">Belongs to the protein kinase superfamily. CMGC Ser/Thr protein kinase family. CDC2/CDKX subfamily.</text>
</comment>
<keyword evidence="5 14" id="KW-0547">Nucleotide-binding</keyword>
<proteinExistence type="inferred from homology"/>
<evidence type="ECO:0000256" key="15">
    <source>
        <dbReference type="RuleBase" id="RU000304"/>
    </source>
</evidence>
<comment type="subunit">
    <text evidence="8">May form a complex composed of at least the catalytic subunit CRK2 and a cyclin.</text>
</comment>
<dbReference type="EMBL" id="JBBJCI010000012">
    <property type="protein sequence ID" value="KAK7254891.1"/>
    <property type="molecule type" value="Genomic_DNA"/>
</dbReference>
<evidence type="ECO:0000259" key="17">
    <source>
        <dbReference type="PROSITE" id="PS50011"/>
    </source>
</evidence>
<comment type="catalytic activity">
    <reaction evidence="12">
        <text>L-threonyl-[protein] + ATP = O-phospho-L-threonyl-[protein] + ADP + H(+)</text>
        <dbReference type="Rhea" id="RHEA:46608"/>
        <dbReference type="Rhea" id="RHEA-COMP:11060"/>
        <dbReference type="Rhea" id="RHEA-COMP:11605"/>
        <dbReference type="ChEBI" id="CHEBI:15378"/>
        <dbReference type="ChEBI" id="CHEBI:30013"/>
        <dbReference type="ChEBI" id="CHEBI:30616"/>
        <dbReference type="ChEBI" id="CHEBI:61977"/>
        <dbReference type="ChEBI" id="CHEBI:456216"/>
        <dbReference type="EC" id="2.7.11.22"/>
    </reaction>
</comment>
<comment type="catalytic activity">
    <reaction evidence="13">
        <text>L-seryl-[protein] + ATP = O-phospho-L-seryl-[protein] + ADP + H(+)</text>
        <dbReference type="Rhea" id="RHEA:17989"/>
        <dbReference type="Rhea" id="RHEA-COMP:9863"/>
        <dbReference type="Rhea" id="RHEA-COMP:11604"/>
        <dbReference type="ChEBI" id="CHEBI:15378"/>
        <dbReference type="ChEBI" id="CHEBI:29999"/>
        <dbReference type="ChEBI" id="CHEBI:30616"/>
        <dbReference type="ChEBI" id="CHEBI:83421"/>
        <dbReference type="ChEBI" id="CHEBI:456216"/>
        <dbReference type="EC" id="2.7.11.22"/>
    </reaction>
</comment>
<feature type="compositionally biased region" description="Gly residues" evidence="16">
    <location>
        <begin position="108"/>
        <end position="118"/>
    </location>
</feature>
<organism evidence="18 19">
    <name type="scientific">Aureococcus anophagefferens</name>
    <name type="common">Harmful bloom alga</name>
    <dbReference type="NCBI Taxonomy" id="44056"/>
    <lineage>
        <taxon>Eukaryota</taxon>
        <taxon>Sar</taxon>
        <taxon>Stramenopiles</taxon>
        <taxon>Ochrophyta</taxon>
        <taxon>Pelagophyceae</taxon>
        <taxon>Pelagomonadales</taxon>
        <taxon>Pelagomonadaceae</taxon>
        <taxon>Aureococcus</taxon>
    </lineage>
</organism>
<dbReference type="InterPro" id="IPR011009">
    <property type="entry name" value="Kinase-like_dom_sf"/>
</dbReference>
<evidence type="ECO:0000256" key="10">
    <source>
        <dbReference type="ARBA" id="ARBA00041902"/>
    </source>
</evidence>
<dbReference type="EC" id="2.7.11.22" evidence="2"/>
<evidence type="ECO:0000256" key="5">
    <source>
        <dbReference type="ARBA" id="ARBA00022741"/>
    </source>
</evidence>
<keyword evidence="3 15" id="KW-0723">Serine/threonine-protein kinase</keyword>
<evidence type="ECO:0000256" key="6">
    <source>
        <dbReference type="ARBA" id="ARBA00022777"/>
    </source>
</evidence>
<evidence type="ECO:0000256" key="8">
    <source>
        <dbReference type="ARBA" id="ARBA00038543"/>
    </source>
</evidence>
<reference evidence="18 19" key="1">
    <citation type="submission" date="2024-03" db="EMBL/GenBank/DDBJ databases">
        <title>Aureococcus anophagefferens CCMP1851 and Kratosvirus quantuckense: Draft genome of a second virus-susceptible host strain in the model system.</title>
        <authorList>
            <person name="Chase E."/>
            <person name="Truchon A.R."/>
            <person name="Schepens W."/>
            <person name="Wilhelm S.W."/>
        </authorList>
    </citation>
    <scope>NUCLEOTIDE SEQUENCE [LARGE SCALE GENOMIC DNA]</scope>
    <source>
        <strain evidence="18 19">CCMP1851</strain>
    </source>
</reference>
<protein>
    <recommendedName>
        <fullName evidence="9">Cyclin-dependent kinase 2 homolog</fullName>
        <ecNumber evidence="2">2.7.11.22</ecNumber>
    </recommendedName>
    <alternativeName>
        <fullName evidence="10">Cell division control protein 2 homolog</fullName>
    </alternativeName>
    <alternativeName>
        <fullName evidence="11">cdc2-related kinase 2</fullName>
    </alternativeName>
</protein>
<dbReference type="GO" id="GO:0016301">
    <property type="term" value="F:kinase activity"/>
    <property type="evidence" value="ECO:0007669"/>
    <property type="project" value="UniProtKB-KW"/>
</dbReference>
<evidence type="ECO:0000256" key="3">
    <source>
        <dbReference type="ARBA" id="ARBA00022527"/>
    </source>
</evidence>
<dbReference type="Gene3D" id="1.10.510.10">
    <property type="entry name" value="Transferase(Phosphotransferase) domain 1"/>
    <property type="match status" value="1"/>
</dbReference>
<evidence type="ECO:0000256" key="13">
    <source>
        <dbReference type="ARBA" id="ARBA00048367"/>
    </source>
</evidence>
<name>A0ABR1GGD2_AURAN</name>
<feature type="domain" description="Protein kinase" evidence="17">
    <location>
        <begin position="4"/>
        <end position="329"/>
    </location>
</feature>
<keyword evidence="4" id="KW-0808">Transferase</keyword>